<protein>
    <submittedName>
        <fullName evidence="6">ATP-binding cassette domain-containing protein</fullName>
    </submittedName>
</protein>
<evidence type="ECO:0000313" key="6">
    <source>
        <dbReference type="EMBL" id="RYP83188.1"/>
    </source>
</evidence>
<keyword evidence="4 6" id="KW-0067">ATP-binding</keyword>
<name>A0A4Q4Z6T1_9ACTN</name>
<evidence type="ECO:0000313" key="7">
    <source>
        <dbReference type="Proteomes" id="UP000295198"/>
    </source>
</evidence>
<dbReference type="InterPro" id="IPR003439">
    <property type="entry name" value="ABC_transporter-like_ATP-bd"/>
</dbReference>
<dbReference type="Pfam" id="PF00005">
    <property type="entry name" value="ABC_tran"/>
    <property type="match status" value="1"/>
</dbReference>
<reference evidence="6 7" key="1">
    <citation type="submission" date="2019-01" db="EMBL/GenBank/DDBJ databases">
        <title>Nocardioides guangzhouensis sp. nov., an actinobacterium isolated from soil.</title>
        <authorList>
            <person name="Fu Y."/>
            <person name="Cai Y."/>
            <person name="Lin Z."/>
            <person name="Chen P."/>
        </authorList>
    </citation>
    <scope>NUCLEOTIDE SEQUENCE [LARGE SCALE GENOMIC DNA]</scope>
    <source>
        <strain evidence="6 7">130</strain>
    </source>
</reference>
<dbReference type="EMBL" id="SDKM01000036">
    <property type="protein sequence ID" value="RYP83188.1"/>
    <property type="molecule type" value="Genomic_DNA"/>
</dbReference>
<evidence type="ECO:0000256" key="3">
    <source>
        <dbReference type="ARBA" id="ARBA00022741"/>
    </source>
</evidence>
<dbReference type="SMART" id="SM00382">
    <property type="entry name" value="AAA"/>
    <property type="match status" value="1"/>
</dbReference>
<dbReference type="PANTHER" id="PTHR43335:SF2">
    <property type="entry name" value="ABC TRANSPORTER, ATP-BINDING PROTEIN"/>
    <property type="match status" value="1"/>
</dbReference>
<dbReference type="InterPro" id="IPR003593">
    <property type="entry name" value="AAA+_ATPase"/>
</dbReference>
<evidence type="ECO:0000256" key="2">
    <source>
        <dbReference type="ARBA" id="ARBA00022448"/>
    </source>
</evidence>
<dbReference type="GO" id="GO:0016887">
    <property type="term" value="F:ATP hydrolysis activity"/>
    <property type="evidence" value="ECO:0007669"/>
    <property type="project" value="InterPro"/>
</dbReference>
<dbReference type="PROSITE" id="PS50893">
    <property type="entry name" value="ABC_TRANSPORTER_2"/>
    <property type="match status" value="1"/>
</dbReference>
<feature type="domain" description="ABC transporter" evidence="5">
    <location>
        <begin position="6"/>
        <end position="237"/>
    </location>
</feature>
<dbReference type="InterPro" id="IPR027417">
    <property type="entry name" value="P-loop_NTPase"/>
</dbReference>
<evidence type="ECO:0000256" key="1">
    <source>
        <dbReference type="ARBA" id="ARBA00005417"/>
    </source>
</evidence>
<gene>
    <name evidence="6" type="ORF">EKO23_19860</name>
</gene>
<accession>A0A4Q4Z6T1</accession>
<comment type="caution">
    <text evidence="6">The sequence shown here is derived from an EMBL/GenBank/DDBJ whole genome shotgun (WGS) entry which is preliminary data.</text>
</comment>
<dbReference type="PANTHER" id="PTHR43335">
    <property type="entry name" value="ABC TRANSPORTER, ATP-BINDING PROTEIN"/>
    <property type="match status" value="1"/>
</dbReference>
<comment type="similarity">
    <text evidence="1">Belongs to the ABC transporter superfamily.</text>
</comment>
<dbReference type="PROSITE" id="PS00211">
    <property type="entry name" value="ABC_TRANSPORTER_1"/>
    <property type="match status" value="1"/>
</dbReference>
<dbReference type="Proteomes" id="UP000295198">
    <property type="component" value="Unassembled WGS sequence"/>
</dbReference>
<keyword evidence="3" id="KW-0547">Nucleotide-binding</keyword>
<evidence type="ECO:0000259" key="5">
    <source>
        <dbReference type="PROSITE" id="PS50893"/>
    </source>
</evidence>
<dbReference type="Gene3D" id="3.40.50.300">
    <property type="entry name" value="P-loop containing nucleotide triphosphate hydrolases"/>
    <property type="match status" value="1"/>
</dbReference>
<organism evidence="6 7">
    <name type="scientific">Nocardioides guangzhouensis</name>
    <dbReference type="NCBI Taxonomy" id="2497878"/>
    <lineage>
        <taxon>Bacteria</taxon>
        <taxon>Bacillati</taxon>
        <taxon>Actinomycetota</taxon>
        <taxon>Actinomycetes</taxon>
        <taxon>Propionibacteriales</taxon>
        <taxon>Nocardioidaceae</taxon>
        <taxon>Nocardioides</taxon>
    </lineage>
</organism>
<dbReference type="OrthoDB" id="9804819at2"/>
<sequence length="291" mass="30974">MNTTTVALTDVGKSYGRADALSDVTLALRPGITGLLGPNGAGKTTMLRILATALAADRGTVEVLGSDPGTATGRTAVRRRLGYVPQETGFPRGFTAFSFLDYLAILKEWSDAETRHAEVRRVVELVDLTDVAPKRVSALSGGQRRRLVLAQAMIGQPDLLVLDEPTTGLDPAQRGRLRDVLGRAGESATVLISTHQTEDVAALCERVVVLDGGRVLFDGAVTDLVRQATGRVWMADDRHPAAQHAWRTGTGRVRNVGDPPPDAELIEPDLEDAYLLLVGDAAHDAGLEAVS</sequence>
<dbReference type="InterPro" id="IPR017871">
    <property type="entry name" value="ABC_transporter-like_CS"/>
</dbReference>
<keyword evidence="2" id="KW-0813">Transport</keyword>
<dbReference type="RefSeq" id="WP_134719948.1">
    <property type="nucleotide sequence ID" value="NZ_SDKM01000036.1"/>
</dbReference>
<keyword evidence="7" id="KW-1185">Reference proteome</keyword>
<dbReference type="GO" id="GO:0005524">
    <property type="term" value="F:ATP binding"/>
    <property type="evidence" value="ECO:0007669"/>
    <property type="project" value="UniProtKB-KW"/>
</dbReference>
<evidence type="ECO:0000256" key="4">
    <source>
        <dbReference type="ARBA" id="ARBA00022840"/>
    </source>
</evidence>
<dbReference type="SUPFAM" id="SSF52540">
    <property type="entry name" value="P-loop containing nucleoside triphosphate hydrolases"/>
    <property type="match status" value="1"/>
</dbReference>
<dbReference type="AlphaFoldDB" id="A0A4Q4Z6T1"/>
<proteinExistence type="inferred from homology"/>